<dbReference type="AlphaFoldDB" id="A0A1S2MAM2"/>
<comment type="caution">
    <text evidence="1">The sequence shown here is derived from an EMBL/GenBank/DDBJ whole genome shotgun (WGS) entry which is preliminary data.</text>
</comment>
<dbReference type="Pfam" id="PF21172">
    <property type="entry name" value="CueP"/>
    <property type="match status" value="1"/>
</dbReference>
<dbReference type="NCBIfam" id="NF038094">
    <property type="entry name" value="CueP_fam"/>
    <property type="match status" value="1"/>
</dbReference>
<reference evidence="1 2" key="1">
    <citation type="submission" date="2016-10" db="EMBL/GenBank/DDBJ databases">
        <title>Draft genome sequences of four alkaliphilic bacteria belonging to the Anaerobacillus genus.</title>
        <authorList>
            <person name="Bassil N.M."/>
            <person name="Lloyd J.R."/>
        </authorList>
    </citation>
    <scope>NUCLEOTIDE SEQUENCE [LARGE SCALE GENOMIC DNA]</scope>
    <source>
        <strain evidence="1 2">DSM 22531</strain>
    </source>
</reference>
<keyword evidence="2" id="KW-1185">Reference proteome</keyword>
<evidence type="ECO:0000313" key="2">
    <source>
        <dbReference type="Proteomes" id="UP000180057"/>
    </source>
</evidence>
<sequence length="71" mass="8402">MVEEEFNVYIEDSEGNIIVDKTMTSLENGFIDFWLPRDRTYLVRIEHEGRMVESEISTFEEDATCITTMQF</sequence>
<gene>
    <name evidence="1" type="ORF">BKP45_08120</name>
</gene>
<dbReference type="Proteomes" id="UP000180057">
    <property type="component" value="Unassembled WGS sequence"/>
</dbReference>
<dbReference type="EMBL" id="MLQS01000007">
    <property type="protein sequence ID" value="OIJ20755.1"/>
    <property type="molecule type" value="Genomic_DNA"/>
</dbReference>
<proteinExistence type="predicted"/>
<organism evidence="1 2">
    <name type="scientific">Anaerobacillus alkalidiazotrophicus</name>
    <dbReference type="NCBI Taxonomy" id="472963"/>
    <lineage>
        <taxon>Bacteria</taxon>
        <taxon>Bacillati</taxon>
        <taxon>Bacillota</taxon>
        <taxon>Bacilli</taxon>
        <taxon>Bacillales</taxon>
        <taxon>Bacillaceae</taxon>
        <taxon>Anaerobacillus</taxon>
    </lineage>
</organism>
<protein>
    <submittedName>
        <fullName evidence="1">Uncharacterized protein</fullName>
    </submittedName>
</protein>
<dbReference type="Gene3D" id="2.60.40.3700">
    <property type="match status" value="1"/>
</dbReference>
<accession>A0A1S2MAM2</accession>
<evidence type="ECO:0000313" key="1">
    <source>
        <dbReference type="EMBL" id="OIJ20755.1"/>
    </source>
</evidence>
<dbReference type="InterPro" id="IPR047808">
    <property type="entry name" value="CueP-like"/>
</dbReference>
<name>A0A1S2MAM2_9BACI</name>
<dbReference type="STRING" id="472963.BKP45_08120"/>